<proteinExistence type="predicted"/>
<feature type="compositionally biased region" description="Polar residues" evidence="2">
    <location>
        <begin position="706"/>
        <end position="727"/>
    </location>
</feature>
<feature type="compositionally biased region" description="Polar residues" evidence="2">
    <location>
        <begin position="248"/>
        <end position="268"/>
    </location>
</feature>
<feature type="compositionally biased region" description="Basic and acidic residues" evidence="2">
    <location>
        <begin position="434"/>
        <end position="445"/>
    </location>
</feature>
<feature type="compositionally biased region" description="Polar residues" evidence="2">
    <location>
        <begin position="451"/>
        <end position="460"/>
    </location>
</feature>
<evidence type="ECO:0000313" key="3">
    <source>
        <dbReference type="EMBL" id="KAL0917014.1"/>
    </source>
</evidence>
<protein>
    <submittedName>
        <fullName evidence="3">Uncharacterized protein</fullName>
    </submittedName>
</protein>
<keyword evidence="4" id="KW-1185">Reference proteome</keyword>
<keyword evidence="1" id="KW-0175">Coiled coil</keyword>
<feature type="region of interest" description="Disordered" evidence="2">
    <location>
        <begin position="578"/>
        <end position="633"/>
    </location>
</feature>
<evidence type="ECO:0000313" key="4">
    <source>
        <dbReference type="Proteomes" id="UP001552299"/>
    </source>
</evidence>
<comment type="caution">
    <text evidence="3">The sequence shown here is derived from an EMBL/GenBank/DDBJ whole genome shotgun (WGS) entry which is preliminary data.</text>
</comment>
<gene>
    <name evidence="3" type="ORF">M5K25_012053</name>
</gene>
<feature type="coiled-coil region" evidence="1">
    <location>
        <begin position="636"/>
        <end position="670"/>
    </location>
</feature>
<accession>A0ABD0UVV7</accession>
<reference evidence="3 4" key="1">
    <citation type="journal article" date="2024" name="Plant Biotechnol. J.">
        <title>Dendrobium thyrsiflorum genome and its molecular insights into genes involved in important horticultural traits.</title>
        <authorList>
            <person name="Chen B."/>
            <person name="Wang J.Y."/>
            <person name="Zheng P.J."/>
            <person name="Li K.L."/>
            <person name="Liang Y.M."/>
            <person name="Chen X.F."/>
            <person name="Zhang C."/>
            <person name="Zhao X."/>
            <person name="He X."/>
            <person name="Zhang G.Q."/>
            <person name="Liu Z.J."/>
            <person name="Xu Q."/>
        </authorList>
    </citation>
    <scope>NUCLEOTIDE SEQUENCE [LARGE SCALE GENOMIC DNA]</scope>
    <source>
        <strain evidence="3">GZMU011</strain>
    </source>
</reference>
<feature type="compositionally biased region" description="Basic residues" evidence="2">
    <location>
        <begin position="423"/>
        <end position="433"/>
    </location>
</feature>
<feature type="compositionally biased region" description="Basic and acidic residues" evidence="2">
    <location>
        <begin position="399"/>
        <end position="422"/>
    </location>
</feature>
<feature type="compositionally biased region" description="Acidic residues" evidence="2">
    <location>
        <begin position="578"/>
        <end position="587"/>
    </location>
</feature>
<name>A0ABD0UVV7_DENTH</name>
<dbReference type="AlphaFoldDB" id="A0ABD0UVV7"/>
<feature type="compositionally biased region" description="Acidic residues" evidence="2">
    <location>
        <begin position="619"/>
        <end position="629"/>
    </location>
</feature>
<feature type="region of interest" description="Disordered" evidence="2">
    <location>
        <begin position="399"/>
        <end position="508"/>
    </location>
</feature>
<feature type="compositionally biased region" description="Polar residues" evidence="2">
    <location>
        <begin position="284"/>
        <end position="296"/>
    </location>
</feature>
<dbReference type="EMBL" id="JANQDX010000010">
    <property type="protein sequence ID" value="KAL0917014.1"/>
    <property type="molecule type" value="Genomic_DNA"/>
</dbReference>
<evidence type="ECO:0000256" key="2">
    <source>
        <dbReference type="SAM" id="MobiDB-lite"/>
    </source>
</evidence>
<feature type="region of interest" description="Disordered" evidence="2">
    <location>
        <begin position="674"/>
        <end position="727"/>
    </location>
</feature>
<feature type="compositionally biased region" description="Basic and acidic residues" evidence="2">
    <location>
        <begin position="461"/>
        <end position="485"/>
    </location>
</feature>
<feature type="region of interest" description="Disordered" evidence="2">
    <location>
        <begin position="248"/>
        <end position="298"/>
    </location>
</feature>
<dbReference type="Proteomes" id="UP001552299">
    <property type="component" value="Unassembled WGS sequence"/>
</dbReference>
<organism evidence="3 4">
    <name type="scientific">Dendrobium thyrsiflorum</name>
    <name type="common">Pinecone-like raceme dendrobium</name>
    <name type="synonym">Orchid</name>
    <dbReference type="NCBI Taxonomy" id="117978"/>
    <lineage>
        <taxon>Eukaryota</taxon>
        <taxon>Viridiplantae</taxon>
        <taxon>Streptophyta</taxon>
        <taxon>Embryophyta</taxon>
        <taxon>Tracheophyta</taxon>
        <taxon>Spermatophyta</taxon>
        <taxon>Magnoliopsida</taxon>
        <taxon>Liliopsida</taxon>
        <taxon>Asparagales</taxon>
        <taxon>Orchidaceae</taxon>
        <taxon>Epidendroideae</taxon>
        <taxon>Malaxideae</taxon>
        <taxon>Dendrobiinae</taxon>
        <taxon>Dendrobium</taxon>
    </lineage>
</organism>
<sequence>MYFCAFSSCHRRRRLLNHREGIISKLKNSRSRRLRRTGKPPIRALLQRGGMGTRCDAYDEAGMNIKMRIFNSLNDMNYKTFELELNKGLHLNDSGLVDKELELNRTCGVMYQTLITNPYLSFVQIELQNTPMTVQLGQGARIQLANAIIETGNTGATIQFGSLDFPAVVAKTAVVPVNDMNTGKPTRRPHCIETSARRAHLSAPRATAAQDPRRRISVFERLSQSEAPATKRVVTGGRVSVVTANTTILPTGSPASGNNNVETSSSGGRLTRRQRRKRNAELRAQQQFSTHPSNVPAQELEVTIPTQNGFSNLKWVKRNSSTGELKKSFWEQRREVPTPPKRKESESLSARVYRVLRTVKEKGLTKKRFQRPLTADVRRTPPRERLSFARVERRERRNYPLGEHRGVTPELRIRGSTTERSRWKGKQVWRPRPRRDDERKEREMDLDVTSGAASQRSAPNSRDRQKWVKKKTHDDTCPDGRHLGEFSKGSRRSLTPPKEESNFDRSPQVEEVFFPNQQPEIQWRRRSEICIPEGEEKEDVEGEKEYLKDEDYMEDEQEELNDTINMEVIYMVRHIEAEYDDGEDDGDWQPHPQQEYQHQHEAGSIAGGGDRSPRRQEMEVEENPFDDENATLADIRRQMRRQMRAKDREISQLNEKMTEMMAQMTAMMQRTAAAGTMPNPPTDPPNLRMPQVSGVRGTPEGGHEVQNITRQPTPQNIASTSEPVTAA</sequence>
<evidence type="ECO:0000256" key="1">
    <source>
        <dbReference type="SAM" id="Coils"/>
    </source>
</evidence>